<dbReference type="PROSITE" id="PS50005">
    <property type="entry name" value="TPR"/>
    <property type="match status" value="2"/>
</dbReference>
<dbReference type="Gene3D" id="3.40.50.2000">
    <property type="entry name" value="Glycogen Phosphorylase B"/>
    <property type="match status" value="1"/>
</dbReference>
<dbReference type="PANTHER" id="PTHR44943">
    <property type="entry name" value="CELLULOSE SYNTHASE OPERON PROTEIN C"/>
    <property type="match status" value="1"/>
</dbReference>
<keyword evidence="2" id="KW-0802">TPR repeat</keyword>
<dbReference type="SUPFAM" id="SSF48452">
    <property type="entry name" value="TPR-like"/>
    <property type="match status" value="1"/>
</dbReference>
<dbReference type="Pfam" id="PF13432">
    <property type="entry name" value="TPR_16"/>
    <property type="match status" value="1"/>
</dbReference>
<dbReference type="AlphaFoldDB" id="A0A3B0VZD2"/>
<dbReference type="EMBL" id="UOFA01000031">
    <property type="protein sequence ID" value="VAW43777.1"/>
    <property type="molecule type" value="Genomic_DNA"/>
</dbReference>
<sequence>MTETFSSKSTDSFRELLTLGKCNILVTTYQAGQVVMVRPQGQGINTHFMAFDRPMGIAKRNNEVTIGGASSITTFRNLAAVGPKVGQGDQVDACYLPRKNHVTGAIDVHEMGYDKFDKLWFINTKMSCLCTLDNDHSFKPEWRPPFITAYDLTDRCHLNGLGFRDGVPRYVSMLGAYDEPGGWRKNKISGGQIMDISTNEVMVDGLCMPHSPRWYKDALWFLSSGSGQLMRMKPGEAPEVVAELPGFTRGLDFIDRYAIIGLSQIRESSTFAGLPLTKRVEERQSGVWVVDTSNGQIVAYLVFTGNVQEVFEIKVLPHQFAAILDGQSPFLGSSYELPDSVLNNLAPSDPIQVPLEAATRAHVGGELDTAIKLYQDILQQVPDHPATNHQYGLCLIDAKKWDAAIKQLEQVLKQNPDNAEAMNSLGCAYLEQLDYTQAMHWFDQSIATDQQFAQAHFNRGMLLLKQQNYADGWVAYDWRWQTPQFVPFKCDKPLWQGEDISDKIILVHSEQGNGDHIMFWRFLPILAERCKEVIYFGPENLAPLAAEIEGVSQSRIPGALSKDLFDVYCPLMSLSRYLGITLDNLPAPKCYVNIPDQVVVSQLKGDFKIGIAWAGSATHVNDAKRSMPLKEMLSITDGIDAQFYSLQMPINSDERKLLKKHGVIDLESELPGYARTAALVDQMDMVISVDTAIAHLAAALGKETWILLSQNADWRWHLEGDQSEWYPTAKLFRQKSTQEWKLVINNIQQVLQQVGN</sequence>
<organism evidence="4">
    <name type="scientific">hydrothermal vent metagenome</name>
    <dbReference type="NCBI Taxonomy" id="652676"/>
    <lineage>
        <taxon>unclassified sequences</taxon>
        <taxon>metagenomes</taxon>
        <taxon>ecological metagenomes</taxon>
    </lineage>
</organism>
<dbReference type="PANTHER" id="PTHR44943:SF8">
    <property type="entry name" value="TPR REPEAT-CONTAINING PROTEIN MJ0263"/>
    <property type="match status" value="1"/>
</dbReference>
<dbReference type="InterPro" id="IPR019734">
    <property type="entry name" value="TPR_rpt"/>
</dbReference>
<evidence type="ECO:0000256" key="1">
    <source>
        <dbReference type="ARBA" id="ARBA00022737"/>
    </source>
</evidence>
<evidence type="ECO:0000259" key="3">
    <source>
        <dbReference type="Pfam" id="PF16261"/>
    </source>
</evidence>
<dbReference type="SMART" id="SM00028">
    <property type="entry name" value="TPR"/>
    <property type="match status" value="2"/>
</dbReference>
<accession>A0A3B0VZD2</accession>
<feature type="domain" description="Conserved hypothetical protein CHP03032" evidence="3">
    <location>
        <begin position="12"/>
        <end position="319"/>
    </location>
</feature>
<reference evidence="4" key="1">
    <citation type="submission" date="2018-06" db="EMBL/GenBank/DDBJ databases">
        <authorList>
            <person name="Zhirakovskaya E."/>
        </authorList>
    </citation>
    <scope>NUCLEOTIDE SEQUENCE</scope>
</reference>
<evidence type="ECO:0000256" key="2">
    <source>
        <dbReference type="ARBA" id="ARBA00022803"/>
    </source>
</evidence>
<evidence type="ECO:0000313" key="4">
    <source>
        <dbReference type="EMBL" id="VAW43777.1"/>
    </source>
</evidence>
<dbReference type="InterPro" id="IPR011990">
    <property type="entry name" value="TPR-like_helical_dom_sf"/>
</dbReference>
<dbReference type="SUPFAM" id="SSF53756">
    <property type="entry name" value="UDP-Glycosyltransferase/glycogen phosphorylase"/>
    <property type="match status" value="1"/>
</dbReference>
<name>A0A3B0VZD2_9ZZZZ</name>
<proteinExistence type="predicted"/>
<gene>
    <name evidence="4" type="ORF">MNBD_GAMMA02-693</name>
</gene>
<dbReference type="Gene3D" id="1.25.40.10">
    <property type="entry name" value="Tetratricopeptide repeat domain"/>
    <property type="match status" value="1"/>
</dbReference>
<dbReference type="NCBIfam" id="TIGR03032">
    <property type="entry name" value="TIGR03032 family protein"/>
    <property type="match status" value="1"/>
</dbReference>
<dbReference type="Pfam" id="PF16261">
    <property type="entry name" value="DUF4915"/>
    <property type="match status" value="1"/>
</dbReference>
<protein>
    <recommendedName>
        <fullName evidence="3">Conserved hypothetical protein CHP03032 domain-containing protein</fullName>
    </recommendedName>
</protein>
<dbReference type="InterPro" id="IPR017481">
    <property type="entry name" value="CHP03032"/>
</dbReference>
<dbReference type="Pfam" id="PF14559">
    <property type="entry name" value="TPR_19"/>
    <property type="match status" value="1"/>
</dbReference>
<dbReference type="InterPro" id="IPR051685">
    <property type="entry name" value="Ycf3/AcsC/BcsC/TPR_MFPF"/>
</dbReference>
<keyword evidence="1" id="KW-0677">Repeat</keyword>